<sequence length="390" mass="42095">MSLSRRAFVRRLGINRASSFNGGYITARGREAMVAEMAPGAFNESLLLPPEGDEIRISSNENPVGPGPAAFEALVEALDEGAGRYPTNARPGIGDLVSTLASKWGAERQHITIGTGSGEILENATKAFTGPNRALVTADPSYLQTVTVARQWGYPIKTVPLDANLRLDLTALVSAAKGAGMVFMCNPNNPSSTVVGASDVEAFVAEVRRVSPETYILIDEAYGDYVTDPNFKTSIPLALRTPNVFVARTFSKAYGMAALRLGYAVGHADTIGILSRWTHVFNTNNFSNAAAVASLNDPDNLAQEVARNTEARDYTRTFFADAGYESADSQTNFLFVNLGRPASEFRAACAEHNVLVGRDFPPMEKTHCRISIGTMDEMRRATEVFKQVLA</sequence>
<dbReference type="InterPro" id="IPR004839">
    <property type="entry name" value="Aminotransferase_I/II_large"/>
</dbReference>
<dbReference type="Gene3D" id="3.90.1150.10">
    <property type="entry name" value="Aspartate Aminotransferase, domain 1"/>
    <property type="match status" value="1"/>
</dbReference>
<evidence type="ECO:0000313" key="6">
    <source>
        <dbReference type="EMBL" id="SVA14000.1"/>
    </source>
</evidence>
<dbReference type="Gene3D" id="3.40.640.10">
    <property type="entry name" value="Type I PLP-dependent aspartate aminotransferase-like (Major domain)"/>
    <property type="match status" value="1"/>
</dbReference>
<protein>
    <recommendedName>
        <fullName evidence="5">Aminotransferase class I/classII large domain-containing protein</fullName>
    </recommendedName>
</protein>
<dbReference type="GO" id="GO:0008483">
    <property type="term" value="F:transaminase activity"/>
    <property type="evidence" value="ECO:0007669"/>
    <property type="project" value="UniProtKB-KW"/>
</dbReference>
<dbReference type="PANTHER" id="PTHR43643">
    <property type="entry name" value="HISTIDINOL-PHOSPHATE AMINOTRANSFERASE 2"/>
    <property type="match status" value="1"/>
</dbReference>
<keyword evidence="2" id="KW-0032">Aminotransferase</keyword>
<proteinExistence type="predicted"/>
<keyword evidence="3" id="KW-0808">Transferase</keyword>
<dbReference type="InterPro" id="IPR015421">
    <property type="entry name" value="PyrdxlP-dep_Trfase_major"/>
</dbReference>
<organism evidence="6">
    <name type="scientific">marine metagenome</name>
    <dbReference type="NCBI Taxonomy" id="408172"/>
    <lineage>
        <taxon>unclassified sequences</taxon>
        <taxon>metagenomes</taxon>
        <taxon>ecological metagenomes</taxon>
    </lineage>
</organism>
<dbReference type="EMBL" id="UINC01004394">
    <property type="protein sequence ID" value="SVA14000.1"/>
    <property type="molecule type" value="Genomic_DNA"/>
</dbReference>
<dbReference type="PROSITE" id="PS00599">
    <property type="entry name" value="AA_TRANSFER_CLASS_2"/>
    <property type="match status" value="1"/>
</dbReference>
<dbReference type="SUPFAM" id="SSF53383">
    <property type="entry name" value="PLP-dependent transferases"/>
    <property type="match status" value="1"/>
</dbReference>
<evidence type="ECO:0000256" key="3">
    <source>
        <dbReference type="ARBA" id="ARBA00022679"/>
    </source>
</evidence>
<evidence type="ECO:0000256" key="2">
    <source>
        <dbReference type="ARBA" id="ARBA00022576"/>
    </source>
</evidence>
<name>A0A381TD09_9ZZZZ</name>
<accession>A0A381TD09</accession>
<dbReference type="CDD" id="cd00609">
    <property type="entry name" value="AAT_like"/>
    <property type="match status" value="1"/>
</dbReference>
<gene>
    <name evidence="6" type="ORF">METZ01_LOCUS66854</name>
</gene>
<dbReference type="AlphaFoldDB" id="A0A381TD09"/>
<evidence type="ECO:0000259" key="5">
    <source>
        <dbReference type="Pfam" id="PF00155"/>
    </source>
</evidence>
<keyword evidence="4" id="KW-0663">Pyridoxal phosphate</keyword>
<dbReference type="InterPro" id="IPR015422">
    <property type="entry name" value="PyrdxlP-dep_Trfase_small"/>
</dbReference>
<dbReference type="GO" id="GO:0030170">
    <property type="term" value="F:pyridoxal phosphate binding"/>
    <property type="evidence" value="ECO:0007669"/>
    <property type="project" value="InterPro"/>
</dbReference>
<feature type="domain" description="Aminotransferase class I/classII large" evidence="5">
    <location>
        <begin position="55"/>
        <end position="384"/>
    </location>
</feature>
<dbReference type="InterPro" id="IPR015424">
    <property type="entry name" value="PyrdxlP-dep_Trfase"/>
</dbReference>
<dbReference type="Pfam" id="PF00155">
    <property type="entry name" value="Aminotran_1_2"/>
    <property type="match status" value="1"/>
</dbReference>
<evidence type="ECO:0000256" key="4">
    <source>
        <dbReference type="ARBA" id="ARBA00022898"/>
    </source>
</evidence>
<comment type="cofactor">
    <cofactor evidence="1">
        <name>pyridoxal 5'-phosphate</name>
        <dbReference type="ChEBI" id="CHEBI:597326"/>
    </cofactor>
</comment>
<evidence type="ECO:0000256" key="1">
    <source>
        <dbReference type="ARBA" id="ARBA00001933"/>
    </source>
</evidence>
<dbReference type="InterPro" id="IPR050106">
    <property type="entry name" value="HistidinolP_aminotransfase"/>
</dbReference>
<dbReference type="InterPro" id="IPR001917">
    <property type="entry name" value="Aminotrans_II_pyridoxalP_BS"/>
</dbReference>
<reference evidence="6" key="1">
    <citation type="submission" date="2018-05" db="EMBL/GenBank/DDBJ databases">
        <authorList>
            <person name="Lanie J.A."/>
            <person name="Ng W.-L."/>
            <person name="Kazmierczak K.M."/>
            <person name="Andrzejewski T.M."/>
            <person name="Davidsen T.M."/>
            <person name="Wayne K.J."/>
            <person name="Tettelin H."/>
            <person name="Glass J.I."/>
            <person name="Rusch D."/>
            <person name="Podicherti R."/>
            <person name="Tsui H.-C.T."/>
            <person name="Winkler M.E."/>
        </authorList>
    </citation>
    <scope>NUCLEOTIDE SEQUENCE</scope>
</reference>
<dbReference type="PANTHER" id="PTHR43643:SF3">
    <property type="entry name" value="HISTIDINOL-PHOSPHATE AMINOTRANSFERASE"/>
    <property type="match status" value="1"/>
</dbReference>